<protein>
    <recommendedName>
        <fullName evidence="10 11">UDP-N-acetylmuramoyl-tripeptide--D-alanyl-D-alanine ligase</fullName>
        <ecNumber evidence="10 11">6.3.2.10</ecNumber>
    </recommendedName>
    <alternativeName>
        <fullName evidence="10">D-alanyl-D-alanine-adding enzyme</fullName>
    </alternativeName>
</protein>
<keyword evidence="6 10" id="KW-0133">Cell shape</keyword>
<dbReference type="InterPro" id="IPR005863">
    <property type="entry name" value="UDP-N-AcMur_synth"/>
</dbReference>
<keyword evidence="2 10" id="KW-0436">Ligase</keyword>
<dbReference type="RefSeq" id="WP_135278634.1">
    <property type="nucleotide sequence ID" value="NZ_PQVH01000013.1"/>
</dbReference>
<evidence type="ECO:0000256" key="5">
    <source>
        <dbReference type="ARBA" id="ARBA00022840"/>
    </source>
</evidence>
<keyword evidence="3 10" id="KW-0132">Cell division</keyword>
<dbReference type="GO" id="GO:0005737">
    <property type="term" value="C:cytoplasm"/>
    <property type="evidence" value="ECO:0007669"/>
    <property type="project" value="UniProtKB-SubCell"/>
</dbReference>
<feature type="binding site" evidence="10">
    <location>
        <begin position="105"/>
        <end position="111"/>
    </location>
    <ligand>
        <name>ATP</name>
        <dbReference type="ChEBI" id="CHEBI:30616"/>
    </ligand>
</feature>
<dbReference type="EC" id="6.3.2.10" evidence="10 11"/>
<name>A0A4Y9VP85_9PROT</name>
<dbReference type="SUPFAM" id="SSF63418">
    <property type="entry name" value="MurE/MurF N-terminal domain"/>
    <property type="match status" value="1"/>
</dbReference>
<evidence type="ECO:0000256" key="8">
    <source>
        <dbReference type="ARBA" id="ARBA00023306"/>
    </source>
</evidence>
<evidence type="ECO:0000256" key="4">
    <source>
        <dbReference type="ARBA" id="ARBA00022741"/>
    </source>
</evidence>
<keyword evidence="8 10" id="KW-0131">Cell cycle</keyword>
<dbReference type="InterPro" id="IPR051046">
    <property type="entry name" value="MurCDEF_CellWall_CoF430Synth"/>
</dbReference>
<dbReference type="InterPro" id="IPR035911">
    <property type="entry name" value="MurE/MurF_N"/>
</dbReference>
<sequence>MMMLSEAAAALGVQHVGADVQFTSVGSDSRNIVAGQLFVALKGANFDGNSFAQEALKLGAVAVLVSDESVQVEPRIVVADTRLALGELAKYWRQKFDMPVLAVTGSNGKTTTKEMLSAILSVVAQGKASVHATYGNLNNDIGVPLTLLKMQPSHQYAVVEMGMNHLGEIDYLTHIAQPDVALINNAGIAHIGELGSRDNIAKAKGEIFAGLKPDGVAVINADSDYADYWKSLNPNRKIVTFGLKKAADVSARYQALDGYASVVLTAADEEISVQLSVQGEHNISNALAAAAAAYALGVSLSDIGRGLASFTGVYGRLERKAGINGAVVIDDTYNANPDSMKAAIDVLAKLAGKKILVLGDMGELGADAQNMHAEVGAYAKAAGLTTLYCLGNLSIETARSFGQGAEHFSSAEAIAQAVMPALEQGTTVLVKGSRFMQMECVVKLLVAIQK</sequence>
<dbReference type="GO" id="GO:0008766">
    <property type="term" value="F:UDP-N-acetylmuramoylalanyl-D-glutamyl-2,6-diaminopimelate-D-alanyl-D-alanine ligase activity"/>
    <property type="evidence" value="ECO:0007669"/>
    <property type="project" value="RHEA"/>
</dbReference>
<evidence type="ECO:0000256" key="6">
    <source>
        <dbReference type="ARBA" id="ARBA00022960"/>
    </source>
</evidence>
<dbReference type="InterPro" id="IPR004101">
    <property type="entry name" value="Mur_ligase_C"/>
</dbReference>
<evidence type="ECO:0000259" key="12">
    <source>
        <dbReference type="Pfam" id="PF01225"/>
    </source>
</evidence>
<comment type="caution">
    <text evidence="15">The sequence shown here is derived from an EMBL/GenBank/DDBJ whole genome shotgun (WGS) entry which is preliminary data.</text>
</comment>
<evidence type="ECO:0000259" key="14">
    <source>
        <dbReference type="Pfam" id="PF08245"/>
    </source>
</evidence>
<dbReference type="HAMAP" id="MF_02019">
    <property type="entry name" value="MurF"/>
    <property type="match status" value="1"/>
</dbReference>
<dbReference type="SUPFAM" id="SSF53244">
    <property type="entry name" value="MurD-like peptide ligases, peptide-binding domain"/>
    <property type="match status" value="1"/>
</dbReference>
<dbReference type="Pfam" id="PF08245">
    <property type="entry name" value="Mur_ligase_M"/>
    <property type="match status" value="1"/>
</dbReference>
<dbReference type="GO" id="GO:0005524">
    <property type="term" value="F:ATP binding"/>
    <property type="evidence" value="ECO:0007669"/>
    <property type="project" value="UniProtKB-UniRule"/>
</dbReference>
<dbReference type="EMBL" id="PQVH01000013">
    <property type="protein sequence ID" value="TFW70392.1"/>
    <property type="molecule type" value="Genomic_DNA"/>
</dbReference>
<evidence type="ECO:0000256" key="11">
    <source>
        <dbReference type="RuleBase" id="RU004136"/>
    </source>
</evidence>
<evidence type="ECO:0000256" key="7">
    <source>
        <dbReference type="ARBA" id="ARBA00022984"/>
    </source>
</evidence>
<dbReference type="GO" id="GO:0047480">
    <property type="term" value="F:UDP-N-acetylmuramoyl-tripeptide-D-alanyl-D-alanine ligase activity"/>
    <property type="evidence" value="ECO:0007669"/>
    <property type="project" value="UniProtKB-UniRule"/>
</dbReference>
<dbReference type="UniPathway" id="UPA00219"/>
<organism evidence="15 16">
    <name type="scientific">Methylotenera oryzisoli</name>
    <dbReference type="NCBI Taxonomy" id="2080758"/>
    <lineage>
        <taxon>Bacteria</taxon>
        <taxon>Pseudomonadati</taxon>
        <taxon>Pseudomonadota</taxon>
        <taxon>Betaproteobacteria</taxon>
        <taxon>Nitrosomonadales</taxon>
        <taxon>Methylophilaceae</taxon>
        <taxon>Methylotenera</taxon>
    </lineage>
</organism>
<keyword evidence="7 10" id="KW-0573">Peptidoglycan synthesis</keyword>
<gene>
    <name evidence="10" type="primary">murF</name>
    <name evidence="15" type="ORF">C3Y98_11020</name>
</gene>
<keyword evidence="9 10" id="KW-0961">Cell wall biogenesis/degradation</keyword>
<dbReference type="PANTHER" id="PTHR43024">
    <property type="entry name" value="UDP-N-ACETYLMURAMOYL-TRIPEPTIDE--D-ALANYL-D-ALANINE LIGASE"/>
    <property type="match status" value="1"/>
</dbReference>
<comment type="pathway">
    <text evidence="10 11">Cell wall biogenesis; peptidoglycan biosynthesis.</text>
</comment>
<dbReference type="PANTHER" id="PTHR43024:SF1">
    <property type="entry name" value="UDP-N-ACETYLMURAMOYL-TRIPEPTIDE--D-ALANYL-D-ALANINE LIGASE"/>
    <property type="match status" value="1"/>
</dbReference>
<dbReference type="Pfam" id="PF02875">
    <property type="entry name" value="Mur_ligase_C"/>
    <property type="match status" value="1"/>
</dbReference>
<comment type="catalytic activity">
    <reaction evidence="10 11">
        <text>D-alanyl-D-alanine + UDP-N-acetyl-alpha-D-muramoyl-L-alanyl-gamma-D-glutamyl-meso-2,6-diaminopimelate + ATP = UDP-N-acetyl-alpha-D-muramoyl-L-alanyl-gamma-D-glutamyl-meso-2,6-diaminopimeloyl-D-alanyl-D-alanine + ADP + phosphate + H(+)</text>
        <dbReference type="Rhea" id="RHEA:28374"/>
        <dbReference type="ChEBI" id="CHEBI:15378"/>
        <dbReference type="ChEBI" id="CHEBI:30616"/>
        <dbReference type="ChEBI" id="CHEBI:43474"/>
        <dbReference type="ChEBI" id="CHEBI:57822"/>
        <dbReference type="ChEBI" id="CHEBI:61386"/>
        <dbReference type="ChEBI" id="CHEBI:83905"/>
        <dbReference type="ChEBI" id="CHEBI:456216"/>
        <dbReference type="EC" id="6.3.2.10"/>
    </reaction>
</comment>
<reference evidence="15 16" key="1">
    <citation type="submission" date="2018-02" db="EMBL/GenBank/DDBJ databases">
        <title>A novel lanthanide dependent methylotroph, Methylotenera sp. La3113.</title>
        <authorList>
            <person name="Lv H."/>
            <person name="Tani A."/>
        </authorList>
    </citation>
    <scope>NUCLEOTIDE SEQUENCE [LARGE SCALE GENOMIC DNA]</scope>
    <source>
        <strain evidence="15 16">La3113</strain>
    </source>
</reference>
<proteinExistence type="inferred from homology"/>
<dbReference type="InterPro" id="IPR036565">
    <property type="entry name" value="Mur-like_cat_sf"/>
</dbReference>
<dbReference type="Gene3D" id="3.40.1390.10">
    <property type="entry name" value="MurE/MurF, N-terminal domain"/>
    <property type="match status" value="1"/>
</dbReference>
<dbReference type="InterPro" id="IPR036615">
    <property type="entry name" value="Mur_ligase_C_dom_sf"/>
</dbReference>
<dbReference type="Gene3D" id="3.40.1190.10">
    <property type="entry name" value="Mur-like, catalytic domain"/>
    <property type="match status" value="1"/>
</dbReference>
<evidence type="ECO:0000256" key="10">
    <source>
        <dbReference type="HAMAP-Rule" id="MF_02019"/>
    </source>
</evidence>
<dbReference type="Gene3D" id="3.90.190.20">
    <property type="entry name" value="Mur ligase, C-terminal domain"/>
    <property type="match status" value="1"/>
</dbReference>
<dbReference type="InterPro" id="IPR000713">
    <property type="entry name" value="Mur_ligase_N"/>
</dbReference>
<evidence type="ECO:0000256" key="2">
    <source>
        <dbReference type="ARBA" id="ARBA00022598"/>
    </source>
</evidence>
<comment type="subcellular location">
    <subcellularLocation>
        <location evidence="10 11">Cytoplasm</location>
    </subcellularLocation>
</comment>
<feature type="domain" description="Mur ligase central" evidence="14">
    <location>
        <begin position="103"/>
        <end position="293"/>
    </location>
</feature>
<dbReference type="Pfam" id="PF01225">
    <property type="entry name" value="Mur_ligase"/>
    <property type="match status" value="1"/>
</dbReference>
<dbReference type="NCBIfam" id="TIGR01143">
    <property type="entry name" value="murF"/>
    <property type="match status" value="1"/>
</dbReference>
<feature type="domain" description="Mur ligase C-terminal" evidence="13">
    <location>
        <begin position="315"/>
        <end position="434"/>
    </location>
</feature>
<dbReference type="GO" id="GO:0008360">
    <property type="term" value="P:regulation of cell shape"/>
    <property type="evidence" value="ECO:0007669"/>
    <property type="project" value="UniProtKB-KW"/>
</dbReference>
<evidence type="ECO:0000256" key="1">
    <source>
        <dbReference type="ARBA" id="ARBA00022490"/>
    </source>
</evidence>
<comment type="similarity">
    <text evidence="10">Belongs to the MurCDEF family. MurF subfamily.</text>
</comment>
<evidence type="ECO:0000313" key="16">
    <source>
        <dbReference type="Proteomes" id="UP000297706"/>
    </source>
</evidence>
<comment type="function">
    <text evidence="10 11">Involved in cell wall formation. Catalyzes the final step in the synthesis of UDP-N-acetylmuramoyl-pentapeptide, the precursor of murein.</text>
</comment>
<keyword evidence="1 10" id="KW-0963">Cytoplasm</keyword>
<keyword evidence="4 10" id="KW-0547">Nucleotide-binding</keyword>
<dbReference type="AlphaFoldDB" id="A0A4Y9VP85"/>
<keyword evidence="16" id="KW-1185">Reference proteome</keyword>
<dbReference type="GO" id="GO:0051301">
    <property type="term" value="P:cell division"/>
    <property type="evidence" value="ECO:0007669"/>
    <property type="project" value="UniProtKB-KW"/>
</dbReference>
<feature type="domain" description="Mur ligase N-terminal catalytic" evidence="12">
    <location>
        <begin position="22"/>
        <end position="91"/>
    </location>
</feature>
<evidence type="ECO:0000256" key="9">
    <source>
        <dbReference type="ARBA" id="ARBA00023316"/>
    </source>
</evidence>
<evidence type="ECO:0000256" key="3">
    <source>
        <dbReference type="ARBA" id="ARBA00022618"/>
    </source>
</evidence>
<dbReference type="Proteomes" id="UP000297706">
    <property type="component" value="Unassembled WGS sequence"/>
</dbReference>
<dbReference type="OrthoDB" id="9801978at2"/>
<accession>A0A4Y9VP85</accession>
<keyword evidence="5 10" id="KW-0067">ATP-binding</keyword>
<evidence type="ECO:0000259" key="13">
    <source>
        <dbReference type="Pfam" id="PF02875"/>
    </source>
</evidence>
<dbReference type="SUPFAM" id="SSF53623">
    <property type="entry name" value="MurD-like peptide ligases, catalytic domain"/>
    <property type="match status" value="1"/>
</dbReference>
<dbReference type="GO" id="GO:0009252">
    <property type="term" value="P:peptidoglycan biosynthetic process"/>
    <property type="evidence" value="ECO:0007669"/>
    <property type="project" value="UniProtKB-UniRule"/>
</dbReference>
<dbReference type="InterPro" id="IPR013221">
    <property type="entry name" value="Mur_ligase_cen"/>
</dbReference>
<dbReference type="GO" id="GO:0071555">
    <property type="term" value="P:cell wall organization"/>
    <property type="evidence" value="ECO:0007669"/>
    <property type="project" value="UniProtKB-KW"/>
</dbReference>
<evidence type="ECO:0000313" key="15">
    <source>
        <dbReference type="EMBL" id="TFW70392.1"/>
    </source>
</evidence>